<dbReference type="EMBL" id="CAJNOE010000535">
    <property type="protein sequence ID" value="CAF1260560.1"/>
    <property type="molecule type" value="Genomic_DNA"/>
</dbReference>
<dbReference type="AlphaFoldDB" id="A0A819AZB5"/>
<evidence type="ECO:0000313" key="2">
    <source>
        <dbReference type="EMBL" id="CAF3785497.1"/>
    </source>
</evidence>
<gene>
    <name evidence="1" type="ORF">IZO911_LOCUS31863</name>
    <name evidence="2" type="ORF">KXQ929_LOCUS16150</name>
</gene>
<proteinExistence type="predicted"/>
<dbReference type="InterPro" id="IPR011990">
    <property type="entry name" value="TPR-like_helical_dom_sf"/>
</dbReference>
<protein>
    <submittedName>
        <fullName evidence="2">Uncharacterized protein</fullName>
    </submittedName>
</protein>
<dbReference type="Gene3D" id="1.25.40.10">
    <property type="entry name" value="Tetratricopeptide repeat domain"/>
    <property type="match status" value="1"/>
</dbReference>
<evidence type="ECO:0000313" key="3">
    <source>
        <dbReference type="Proteomes" id="UP000663868"/>
    </source>
</evidence>
<dbReference type="PANTHER" id="PTHR45153:SF1">
    <property type="entry name" value="TETRATRICOPEPTIDE REPEAT PROTEIN 16"/>
    <property type="match status" value="1"/>
</dbReference>
<dbReference type="SUPFAM" id="SSF48452">
    <property type="entry name" value="TPR-like"/>
    <property type="match status" value="1"/>
</dbReference>
<dbReference type="EMBL" id="CAJOBB010000964">
    <property type="protein sequence ID" value="CAF3785497.1"/>
    <property type="molecule type" value="Genomic_DNA"/>
</dbReference>
<accession>A0A819AZB5</accession>
<organism evidence="2 3">
    <name type="scientific">Adineta steineri</name>
    <dbReference type="NCBI Taxonomy" id="433720"/>
    <lineage>
        <taxon>Eukaryota</taxon>
        <taxon>Metazoa</taxon>
        <taxon>Spiralia</taxon>
        <taxon>Gnathifera</taxon>
        <taxon>Rotifera</taxon>
        <taxon>Eurotatoria</taxon>
        <taxon>Bdelloidea</taxon>
        <taxon>Adinetida</taxon>
        <taxon>Adinetidae</taxon>
        <taxon>Adineta</taxon>
    </lineage>
</organism>
<comment type="caution">
    <text evidence="2">The sequence shown here is derived from an EMBL/GenBank/DDBJ whole genome shotgun (WGS) entry which is preliminary data.</text>
</comment>
<dbReference type="Proteomes" id="UP000663868">
    <property type="component" value="Unassembled WGS sequence"/>
</dbReference>
<sequence>MVDKYDISRNPSDLPKSLGILSVRAGASRQHFLSFDDKSAEQENAQQHLTANTWPESGDVFSTEIDEEVYERYTIEAFLPGSWSKGAGLRDALKDVTDSHCSEFCDKAVVILEKRTNYELALIYINKCILLKPFHITFYEIRSEIYLNLCDFQSSILSLQKGISYKQATTNNQKSINEQQEQQQQQQVVPISSSPVTKDEKLTNDKIAFLRYISGVTLYDQKLYIDALSIIANGSDVFSTFPFQIYRYL</sequence>
<reference evidence="2" key="1">
    <citation type="submission" date="2021-02" db="EMBL/GenBank/DDBJ databases">
        <authorList>
            <person name="Nowell W R."/>
        </authorList>
    </citation>
    <scope>NUCLEOTIDE SEQUENCE</scope>
</reference>
<dbReference type="PANTHER" id="PTHR45153">
    <property type="entry name" value="TETRATRICOPEPTIDE REPEAT PROTEIN 16"/>
    <property type="match status" value="1"/>
</dbReference>
<dbReference type="Proteomes" id="UP000663860">
    <property type="component" value="Unassembled WGS sequence"/>
</dbReference>
<evidence type="ECO:0000313" key="1">
    <source>
        <dbReference type="EMBL" id="CAF1260560.1"/>
    </source>
</evidence>
<name>A0A819AZB5_9BILA</name>